<dbReference type="Proteomes" id="UP001652625">
    <property type="component" value="Chromosome 03"/>
</dbReference>
<gene>
    <name evidence="8 9" type="primary">LOC100201710</name>
</gene>
<feature type="domain" description="G-protein coupled receptors family 2 profile 2" evidence="6">
    <location>
        <begin position="79"/>
        <end position="339"/>
    </location>
</feature>
<organism evidence="7 9">
    <name type="scientific">Hydra vulgaris</name>
    <name type="common">Hydra</name>
    <name type="synonym">Hydra attenuata</name>
    <dbReference type="NCBI Taxonomy" id="6087"/>
    <lineage>
        <taxon>Eukaryota</taxon>
        <taxon>Metazoa</taxon>
        <taxon>Cnidaria</taxon>
        <taxon>Hydrozoa</taxon>
        <taxon>Hydroidolina</taxon>
        <taxon>Anthoathecata</taxon>
        <taxon>Aplanulata</taxon>
        <taxon>Hydridae</taxon>
        <taxon>Hydra</taxon>
    </lineage>
</organism>
<feature type="transmembrane region" description="Helical" evidence="5">
    <location>
        <begin position="251"/>
        <end position="269"/>
    </location>
</feature>
<keyword evidence="4 5" id="KW-0472">Membrane</keyword>
<keyword evidence="8 9" id="KW-0675">Receptor</keyword>
<evidence type="ECO:0000256" key="4">
    <source>
        <dbReference type="ARBA" id="ARBA00023136"/>
    </source>
</evidence>
<dbReference type="PRINTS" id="PR00249">
    <property type="entry name" value="GPCRSECRETIN"/>
</dbReference>
<evidence type="ECO:0000256" key="1">
    <source>
        <dbReference type="ARBA" id="ARBA00004141"/>
    </source>
</evidence>
<dbReference type="PANTHER" id="PTHR12011:SF347">
    <property type="entry name" value="FI21270P1-RELATED"/>
    <property type="match status" value="1"/>
</dbReference>
<dbReference type="PROSITE" id="PS50261">
    <property type="entry name" value="G_PROTEIN_RECEP_F2_4"/>
    <property type="match status" value="1"/>
</dbReference>
<keyword evidence="3 5" id="KW-1133">Transmembrane helix</keyword>
<evidence type="ECO:0000313" key="7">
    <source>
        <dbReference type="Proteomes" id="UP001652625"/>
    </source>
</evidence>
<proteinExistence type="predicted"/>
<keyword evidence="2 5" id="KW-0812">Transmembrane</keyword>
<dbReference type="RefSeq" id="XP_065649013.1">
    <property type="nucleotide sequence ID" value="XM_065792941.1"/>
</dbReference>
<dbReference type="Gene3D" id="1.20.1070.10">
    <property type="entry name" value="Rhodopsin 7-helix transmembrane proteins"/>
    <property type="match status" value="1"/>
</dbReference>
<dbReference type="PANTHER" id="PTHR12011">
    <property type="entry name" value="ADHESION G-PROTEIN COUPLED RECEPTOR"/>
    <property type="match status" value="1"/>
</dbReference>
<evidence type="ECO:0000313" key="9">
    <source>
        <dbReference type="RefSeq" id="XP_065649013.1"/>
    </source>
</evidence>
<evidence type="ECO:0000313" key="8">
    <source>
        <dbReference type="RefSeq" id="XP_065649012.1"/>
    </source>
</evidence>
<feature type="transmembrane region" description="Helical" evidence="5">
    <location>
        <begin position="193"/>
        <end position="215"/>
    </location>
</feature>
<reference evidence="8 9" key="1">
    <citation type="submission" date="2025-05" db="UniProtKB">
        <authorList>
            <consortium name="RefSeq"/>
        </authorList>
    </citation>
    <scope>IDENTIFICATION</scope>
</reference>
<evidence type="ECO:0000256" key="2">
    <source>
        <dbReference type="ARBA" id="ARBA00022692"/>
    </source>
</evidence>
<feature type="transmembrane region" description="Helical" evidence="5">
    <location>
        <begin position="146"/>
        <end position="169"/>
    </location>
</feature>
<evidence type="ECO:0000256" key="3">
    <source>
        <dbReference type="ARBA" id="ARBA00022989"/>
    </source>
</evidence>
<dbReference type="GeneID" id="100201710"/>
<evidence type="ECO:0000259" key="6">
    <source>
        <dbReference type="PROSITE" id="PS50261"/>
    </source>
</evidence>
<dbReference type="InterPro" id="IPR017981">
    <property type="entry name" value="GPCR_2-like_7TM"/>
</dbReference>
<feature type="transmembrane region" description="Helical" evidence="5">
    <location>
        <begin position="12"/>
        <end position="31"/>
    </location>
</feature>
<protein>
    <submittedName>
        <fullName evidence="8 9">Adhesion G-protein coupled receptor D1 isoform X7</fullName>
    </submittedName>
</protein>
<dbReference type="InterPro" id="IPR000832">
    <property type="entry name" value="GPCR_2_secretin-like"/>
</dbReference>
<dbReference type="RefSeq" id="XP_065649012.1">
    <property type="nucleotide sequence ID" value="XM_065792940.1"/>
</dbReference>
<name>A0ABM4BIY6_HYDVU</name>
<evidence type="ECO:0000256" key="5">
    <source>
        <dbReference type="SAM" id="Phobius"/>
    </source>
</evidence>
<dbReference type="Pfam" id="PF00002">
    <property type="entry name" value="7tm_2"/>
    <property type="match status" value="1"/>
</dbReference>
<comment type="subcellular location">
    <subcellularLocation>
        <location evidence="1">Membrane</location>
        <topology evidence="1">Multi-pass membrane protein</topology>
    </subcellularLocation>
</comment>
<feature type="transmembrane region" description="Helical" evidence="5">
    <location>
        <begin position="290"/>
        <end position="309"/>
    </location>
</feature>
<feature type="transmembrane region" description="Helical" evidence="5">
    <location>
        <begin position="81"/>
        <end position="104"/>
    </location>
</feature>
<keyword evidence="7" id="KW-1185">Reference proteome</keyword>
<feature type="transmembrane region" description="Helical" evidence="5">
    <location>
        <begin position="321"/>
        <end position="338"/>
    </location>
</feature>
<sequence>MTAKIRMEVNIACARIVCNSFCAWIVLNVGFGRAIPIKLSNSSVFDENATKEFINSTLKHVLNNSTENDISFLSKLQKVQMSIYCEFILRGLSTIFSGIGLILLIELELPSTIKFFIHKNMLLTNLFSNFLFFFYHDDILYKIQQIRWLCTLFSFLAYYIYTAVFTWMLNEGINICFKLCSVFNTLSGKKTQFFYCFIGWGFPALIHGVLLYIFFEQINDAYFCGILPDTIFKREEVIITKYHSWIYKGPVAAILLVNTICFIFILFIVTRSVFNKIRPYSNLKKFGATLRSALAIYPLLGVTCILYLVPNSEDGTLEFTSIINGIMGLVFFLFHIILDKQVRVAFIKQVFSRNLTTMLLCRKAMVHGFKEPGTRFKLDTNVLTNSSNENSPVFNSRFTILKSSSVIIDLEKLGKRTSKKEENNEEQ</sequence>
<feature type="transmembrane region" description="Helical" evidence="5">
    <location>
        <begin position="116"/>
        <end position="134"/>
    </location>
</feature>
<accession>A0ABM4BIY6</accession>